<comment type="similarity">
    <text evidence="1 5">Belongs to the glyceraldehyde-3-phosphate dehydrogenase family.</text>
</comment>
<evidence type="ECO:0000256" key="2">
    <source>
        <dbReference type="ARBA" id="ARBA00011881"/>
    </source>
</evidence>
<evidence type="ECO:0000313" key="8">
    <source>
        <dbReference type="EMBL" id="KWX11768.1"/>
    </source>
</evidence>
<dbReference type="NCBIfam" id="TIGR01534">
    <property type="entry name" value="GAPDH-I"/>
    <property type="match status" value="1"/>
</dbReference>
<evidence type="ECO:0000256" key="4">
    <source>
        <dbReference type="ARBA" id="ARBA00023027"/>
    </source>
</evidence>
<evidence type="ECO:0000313" key="9">
    <source>
        <dbReference type="Proteomes" id="UP000070089"/>
    </source>
</evidence>
<dbReference type="SMART" id="SM00846">
    <property type="entry name" value="Gp_dh_N"/>
    <property type="match status" value="1"/>
</dbReference>
<dbReference type="InterPro" id="IPR020831">
    <property type="entry name" value="GlycerAld/Erythrose_P_DH"/>
</dbReference>
<dbReference type="UniPathway" id="UPA00109">
    <property type="reaction ID" value="UER00184"/>
</dbReference>
<sequence length="416" mass="46004">MEGNKHREWMSAPNLDFYHRKVRIGISGFGRIGRFALRYALTCPNVEIAAINNRNMERSYFHYLFTHDSVHGPPYGFTCSLSCPCGETDCNCSGNNSADHNLIWFNDKPVYLFTAGVASEIPWEVAKVDVVLECTGAYLTVESCMQHMSRPNTTVKKVVISAPSKEKTCPTFVYGVNHKKINAGNHVQYPVISNASCTTNCLAPLAKVIHDNFGIKQALMSTIHAVTATQPVTDSVMKKRDWRSGRACLSNIIPASTGAASALTLVIPDLAGRITGTSWRVPVQDVSVVDLVVETEKDTSYAEICATIKRACESPDEFRGIMAYRDDFCVSSDFLTTTTISNFDSKSGIELHSRFFKLISWYDNECGYSAKLVDMAAYLGSFVVMDEWTAMEKTKGRGRTSSVLGRDVEDITGSHK</sequence>
<dbReference type="InterPro" id="IPR006424">
    <property type="entry name" value="Glyceraldehyde-3-P_DH_1"/>
</dbReference>
<dbReference type="InterPro" id="IPR020829">
    <property type="entry name" value="GlycerAld_3-P_DH_cat"/>
</dbReference>
<dbReference type="Pfam" id="PF00044">
    <property type="entry name" value="Gp_dh_N"/>
    <property type="match status" value="1"/>
</dbReference>
<evidence type="ECO:0000256" key="3">
    <source>
        <dbReference type="ARBA" id="ARBA00023002"/>
    </source>
</evidence>
<dbReference type="AlphaFoldDB" id="A0A132NP27"/>
<dbReference type="PROSITE" id="PS00071">
    <property type="entry name" value="GAPDH"/>
    <property type="match status" value="1"/>
</dbReference>
<dbReference type="Proteomes" id="UP000070089">
    <property type="component" value="Unassembled WGS sequence"/>
</dbReference>
<dbReference type="PRINTS" id="PR00078">
    <property type="entry name" value="G3PDHDRGNASE"/>
</dbReference>
<comment type="catalytic activity">
    <reaction evidence="6">
        <text>D-glyceraldehyde 3-phosphate + phosphate + NAD(+) = (2R)-3-phospho-glyceroyl phosphate + NADH + H(+)</text>
        <dbReference type="Rhea" id="RHEA:10300"/>
        <dbReference type="ChEBI" id="CHEBI:15378"/>
        <dbReference type="ChEBI" id="CHEBI:43474"/>
        <dbReference type="ChEBI" id="CHEBI:57540"/>
        <dbReference type="ChEBI" id="CHEBI:57604"/>
        <dbReference type="ChEBI" id="CHEBI:57945"/>
        <dbReference type="ChEBI" id="CHEBI:59776"/>
        <dbReference type="EC" id="1.2.1.12"/>
    </reaction>
</comment>
<dbReference type="CDD" id="cd05214">
    <property type="entry name" value="GAPDH_I_N"/>
    <property type="match status" value="1"/>
</dbReference>
<dbReference type="OrthoDB" id="1152826at2759"/>
<gene>
    <name evidence="8" type="ORF">QR46_4264</name>
</gene>
<dbReference type="PANTHER" id="PTHR10836:SF76">
    <property type="entry name" value="GLYCERALDEHYDE-3-PHOSPHATE DEHYDROGENASE-RELATED"/>
    <property type="match status" value="1"/>
</dbReference>
<evidence type="ECO:0000259" key="7">
    <source>
        <dbReference type="SMART" id="SM00846"/>
    </source>
</evidence>
<dbReference type="GO" id="GO:0051287">
    <property type="term" value="F:NAD binding"/>
    <property type="evidence" value="ECO:0007669"/>
    <property type="project" value="UniProtKB-UniRule"/>
</dbReference>
<evidence type="ECO:0000256" key="5">
    <source>
        <dbReference type="RuleBase" id="RU000397"/>
    </source>
</evidence>
<dbReference type="InterPro" id="IPR020830">
    <property type="entry name" value="GlycerAld_3-P_DH_AS"/>
</dbReference>
<dbReference type="EC" id="1.2.1.12" evidence="6"/>
<evidence type="ECO:0000256" key="6">
    <source>
        <dbReference type="RuleBase" id="RU361160"/>
    </source>
</evidence>
<dbReference type="GO" id="GO:0006096">
    <property type="term" value="P:glycolytic process"/>
    <property type="evidence" value="ECO:0007669"/>
    <property type="project" value="UniProtKB-UniPathway"/>
</dbReference>
<dbReference type="Gene3D" id="3.30.360.10">
    <property type="entry name" value="Dihydrodipicolinate Reductase, domain 2"/>
    <property type="match status" value="1"/>
</dbReference>
<keyword evidence="4 6" id="KW-0520">NAD</keyword>
<comment type="caution">
    <text evidence="8">The sequence shown here is derived from an EMBL/GenBank/DDBJ whole genome shotgun (WGS) entry which is preliminary data.</text>
</comment>
<dbReference type="VEuPathDB" id="GiardiaDB:QR46_4264"/>
<dbReference type="GO" id="GO:0006006">
    <property type="term" value="P:glucose metabolic process"/>
    <property type="evidence" value="ECO:0007669"/>
    <property type="project" value="InterPro"/>
</dbReference>
<keyword evidence="3 6" id="KW-0560">Oxidoreductase</keyword>
<dbReference type="SUPFAM" id="SSF51735">
    <property type="entry name" value="NAD(P)-binding Rossmann-fold domains"/>
    <property type="match status" value="1"/>
</dbReference>
<proteinExistence type="inferred from homology"/>
<feature type="domain" description="Glyceraldehyde 3-phosphate dehydrogenase NAD(P) binding" evidence="7">
    <location>
        <begin position="22"/>
        <end position="197"/>
    </location>
</feature>
<accession>A0A132NP27</accession>
<dbReference type="InterPro" id="IPR036291">
    <property type="entry name" value="NAD(P)-bd_dom_sf"/>
</dbReference>
<dbReference type="Gene3D" id="3.40.50.720">
    <property type="entry name" value="NAD(P)-binding Rossmann-like Domain"/>
    <property type="match status" value="1"/>
</dbReference>
<dbReference type="GO" id="GO:0004365">
    <property type="term" value="F:glyceraldehyde-3-phosphate dehydrogenase (NAD+) (phosphorylating) activity"/>
    <property type="evidence" value="ECO:0007669"/>
    <property type="project" value="UniProtKB-UniRule"/>
</dbReference>
<dbReference type="CDD" id="cd18126">
    <property type="entry name" value="GAPDH_I_C"/>
    <property type="match status" value="1"/>
</dbReference>
<dbReference type="InterPro" id="IPR020828">
    <property type="entry name" value="GlycerAld_3-P_DH_NAD(P)-bd"/>
</dbReference>
<dbReference type="GO" id="GO:0005829">
    <property type="term" value="C:cytosol"/>
    <property type="evidence" value="ECO:0007669"/>
    <property type="project" value="TreeGrafter"/>
</dbReference>
<comment type="pathway">
    <text evidence="6">Carbohydrate degradation; glycolysis; pyruvate from D-glyceraldehyde 3-phosphate: step 1/5.</text>
</comment>
<dbReference type="FunFam" id="3.30.360.10:FF:000001">
    <property type="entry name" value="Glyceraldehyde-3-phosphate dehydrogenase"/>
    <property type="match status" value="1"/>
</dbReference>
<keyword evidence="6" id="KW-0324">Glycolysis</keyword>
<dbReference type="EMBL" id="JXTI01000157">
    <property type="protein sequence ID" value="KWX11768.1"/>
    <property type="molecule type" value="Genomic_DNA"/>
</dbReference>
<name>A0A132NP27_GIAIN</name>
<organism evidence="8 9">
    <name type="scientific">Giardia duodenalis assemblage B</name>
    <dbReference type="NCBI Taxonomy" id="1394984"/>
    <lineage>
        <taxon>Eukaryota</taxon>
        <taxon>Metamonada</taxon>
        <taxon>Diplomonadida</taxon>
        <taxon>Hexamitidae</taxon>
        <taxon>Giardiinae</taxon>
        <taxon>Giardia</taxon>
    </lineage>
</organism>
<dbReference type="PANTHER" id="PTHR10836">
    <property type="entry name" value="GLYCERALDEHYDE 3-PHOSPHATE DEHYDROGENASE"/>
    <property type="match status" value="1"/>
</dbReference>
<comment type="subunit">
    <text evidence="2 6">Homotetramer.</text>
</comment>
<protein>
    <recommendedName>
        <fullName evidence="6">Glyceraldehyde-3-phosphate dehydrogenase</fullName>
        <ecNumber evidence="6">1.2.1.12</ecNumber>
    </recommendedName>
</protein>
<dbReference type="SUPFAM" id="SSF55347">
    <property type="entry name" value="Glyceraldehyde-3-phosphate dehydrogenase-like, C-terminal domain"/>
    <property type="match status" value="1"/>
</dbReference>
<reference evidence="8 9" key="1">
    <citation type="journal article" date="2015" name="Mol. Biochem. Parasitol.">
        <title>Identification of polymorphic genes for use in assemblage B genotyping assays through comparative genomics of multiple assemblage B Giardia duodenalis isolates.</title>
        <authorList>
            <person name="Wielinga C."/>
            <person name="Thompson R.C."/>
            <person name="Monis P."/>
            <person name="Ryan U."/>
        </authorList>
    </citation>
    <scope>NUCLEOTIDE SEQUENCE [LARGE SCALE GENOMIC DNA]</scope>
    <source>
        <strain evidence="8 9">BAH15c1</strain>
    </source>
</reference>
<evidence type="ECO:0000256" key="1">
    <source>
        <dbReference type="ARBA" id="ARBA00007406"/>
    </source>
</evidence>
<dbReference type="Pfam" id="PF02800">
    <property type="entry name" value="Gp_dh_C"/>
    <property type="match status" value="1"/>
</dbReference>
<dbReference type="GO" id="GO:0050661">
    <property type="term" value="F:NADP binding"/>
    <property type="evidence" value="ECO:0007669"/>
    <property type="project" value="InterPro"/>
</dbReference>